<dbReference type="Proteomes" id="UP000502641">
    <property type="component" value="Chromosome"/>
</dbReference>
<dbReference type="SUPFAM" id="SSF52540">
    <property type="entry name" value="P-loop containing nucleoside triphosphate hydrolases"/>
    <property type="match status" value="1"/>
</dbReference>
<feature type="transmembrane region" description="Helical" evidence="3">
    <location>
        <begin position="185"/>
        <end position="203"/>
    </location>
</feature>
<evidence type="ECO:0000313" key="5">
    <source>
        <dbReference type="Proteomes" id="UP000502641"/>
    </source>
</evidence>
<gene>
    <name evidence="4" type="ORF">HKX69_11500</name>
</gene>
<feature type="transmembrane region" description="Helical" evidence="3">
    <location>
        <begin position="70"/>
        <end position="91"/>
    </location>
</feature>
<organism evidence="4 5">
    <name type="scientific">Streptomyces argyrophylli</name>
    <dbReference type="NCBI Taxonomy" id="2726118"/>
    <lineage>
        <taxon>Bacteria</taxon>
        <taxon>Bacillati</taxon>
        <taxon>Actinomycetota</taxon>
        <taxon>Actinomycetes</taxon>
        <taxon>Kitasatosporales</taxon>
        <taxon>Streptomycetaceae</taxon>
        <taxon>Streptomyces</taxon>
    </lineage>
</organism>
<dbReference type="AlphaFoldDB" id="A0A6M4PFV2"/>
<dbReference type="Gene3D" id="3.40.50.300">
    <property type="entry name" value="P-loop containing nucleotide triphosphate hydrolases"/>
    <property type="match status" value="1"/>
</dbReference>
<feature type="compositionally biased region" description="Basic and acidic residues" evidence="2">
    <location>
        <begin position="941"/>
        <end position="951"/>
    </location>
</feature>
<dbReference type="KEGG" id="sarg:HKX69_11500"/>
<feature type="region of interest" description="Disordered" evidence="2">
    <location>
        <begin position="1096"/>
        <end position="1129"/>
    </location>
</feature>
<proteinExistence type="predicted"/>
<dbReference type="GO" id="GO:0005524">
    <property type="term" value="F:ATP binding"/>
    <property type="evidence" value="ECO:0007669"/>
    <property type="project" value="UniProtKB-KW"/>
</dbReference>
<evidence type="ECO:0000256" key="3">
    <source>
        <dbReference type="SAM" id="Phobius"/>
    </source>
</evidence>
<accession>A0A6M4PFV2</accession>
<feature type="compositionally biased region" description="Basic and acidic residues" evidence="2">
    <location>
        <begin position="1108"/>
        <end position="1117"/>
    </location>
</feature>
<feature type="region of interest" description="Disordered" evidence="2">
    <location>
        <begin position="941"/>
        <end position="966"/>
    </location>
</feature>
<name>A0A6M4PFV2_9ACTN</name>
<dbReference type="RefSeq" id="WP_171152950.1">
    <property type="nucleotide sequence ID" value="NZ_CP053189.1"/>
</dbReference>
<keyword evidence="1" id="KW-0175">Coiled coil</keyword>
<sequence length="1205" mass="137703">MTRIVRHPPGKERPRNAPMATLYVRRAWRRGRRYLLGYWHHLTIRSEARLDTTRPRKWRRWASYTNANRVVWALAALAVLAWAVEGVYILVTHHTTRFETWRKDNAGFDALLRFVGPVLSASIAAALFLFFWYWWTKRRYLAKARRQPRKLVPTAGPDIAEIVGREEIARVIAQRLRQRETRRPYVLVGGVGTGKTAVLVRLTELLARQHAVPVPIRLRDATGADLNFERMARERFAEEAPRGILARTKNDRVWQQLLADDKVVVLADGLEEAVLDERLQEDRDNIIRRAIECAHEEKLPLVIASRPHSPLESTPAAIVELEPLSEEEALYFVEARIPETDERRVDWIVETAEVTESPIYLQIARELHHHGGLERDRPREDRDRLDTRSWDRSTLRLWLLETWDLAVREGRLRGDVELSPQERGDTLEVVSALACIGLLQDKLEVGFAELLGDAVHPGPARRTRARAGHMWDGRPGSHHYDKRGNAFSEWHRERIWDTLCEHLSQEERERLAQGDTFQCQSALAHLAANANRLQLVESFEKRVRFPHSIMQAYFGFRLLRHLDERDAGELIEHALRPPGPSRELLIAAVLYSRHRVARLSARGGSLGAEWRKTRTEWVRRAPLYGHPLAERLFVAANHRANDPKALDLYAAALEVDSVERRSRLLCDIVERVHDRWPDIQGDRRTVEDAKLALLKQLGTALRAASEKTDTMPLYDRLFHIGKGEPSHSVRLAVAQEVGSGGNDAFAFIREKIGLDTDPIREYDKAVGRLRAGKRDRYNDWTERMRKALADRVPSRDASSAEIDRLQEERKEIKRQYRKARIELCREFMMRAWMLPMLLGSVDDAHRDEARDRLTKWLRHLDPKDTHGSPDLPLLLEAALAQGFKFAANRRKRHPYSYPGSRADLIRQAETVLQQSRCWYAQVMLLQALCLWELPDSVGRREQDADSAVWREDDVDGSGEPSPAIGGSNAVQTVQRWLSMAGTVNPAPAGPGDGDAPRRVLHPFVAEAGDLVAMALETGQPERFLWIDEKTVTDNIGSRTGNNRGYRKHNLWIPPSAGWSTLDGRAQRLVADVLIMLNLIERDGYPSEVEERIARAERPGTPLPPCIGTDREPLRPDLRPGTSAPPPPGSACLPDCKFQLCPYPPRGGVPRGEIREPFCRQQQVLLPGPLRRKLPRTVHRKTPPWVSMRVRELDGFWDAMAGRTRD</sequence>
<evidence type="ECO:0000313" key="4">
    <source>
        <dbReference type="EMBL" id="QJS10068.1"/>
    </source>
</evidence>
<protein>
    <submittedName>
        <fullName evidence="4">ATP-binding protein</fullName>
    </submittedName>
</protein>
<keyword evidence="4" id="KW-0547">Nucleotide-binding</keyword>
<keyword evidence="3" id="KW-0812">Transmembrane</keyword>
<keyword evidence="5" id="KW-1185">Reference proteome</keyword>
<keyword evidence="3" id="KW-0472">Membrane</keyword>
<keyword evidence="3" id="KW-1133">Transmembrane helix</keyword>
<keyword evidence="4" id="KW-0067">ATP-binding</keyword>
<evidence type="ECO:0000256" key="1">
    <source>
        <dbReference type="SAM" id="Coils"/>
    </source>
</evidence>
<dbReference type="EMBL" id="CP053189">
    <property type="protein sequence ID" value="QJS10068.1"/>
    <property type="molecule type" value="Genomic_DNA"/>
</dbReference>
<feature type="coiled-coil region" evidence="1">
    <location>
        <begin position="795"/>
        <end position="822"/>
    </location>
</feature>
<reference evidence="4 5" key="1">
    <citation type="submission" date="2020-05" db="EMBL/GenBank/DDBJ databases">
        <authorList>
            <person name="Li K."/>
        </authorList>
    </citation>
    <scope>NUCLEOTIDE SEQUENCE [LARGE SCALE GENOMIC DNA]</scope>
    <source>
        <strain evidence="5">jing01</strain>
    </source>
</reference>
<evidence type="ECO:0000256" key="2">
    <source>
        <dbReference type="SAM" id="MobiDB-lite"/>
    </source>
</evidence>
<dbReference type="InterPro" id="IPR027417">
    <property type="entry name" value="P-loop_NTPase"/>
</dbReference>
<feature type="transmembrane region" description="Helical" evidence="3">
    <location>
        <begin position="111"/>
        <end position="135"/>
    </location>
</feature>